<dbReference type="InterPro" id="IPR011765">
    <property type="entry name" value="Pept_M16_N"/>
</dbReference>
<dbReference type="Pfam" id="PF00675">
    <property type="entry name" value="Peptidase_M16"/>
    <property type="match status" value="1"/>
</dbReference>
<dbReference type="GO" id="GO:0046872">
    <property type="term" value="F:metal ion binding"/>
    <property type="evidence" value="ECO:0007669"/>
    <property type="project" value="InterPro"/>
</dbReference>
<feature type="chain" id="PRO_5018553237" evidence="2">
    <location>
        <begin position="20"/>
        <end position="441"/>
    </location>
</feature>
<dbReference type="Pfam" id="PF05193">
    <property type="entry name" value="Peptidase_M16_C"/>
    <property type="match status" value="1"/>
</dbReference>
<accession>A0A3S4YRX6</accession>
<dbReference type="GO" id="GO:0008233">
    <property type="term" value="F:peptidase activity"/>
    <property type="evidence" value="ECO:0007669"/>
    <property type="project" value="UniProtKB-KW"/>
</dbReference>
<protein>
    <submittedName>
        <fullName evidence="5">Protease3</fullName>
    </submittedName>
</protein>
<organism evidence="5 6">
    <name type="scientific">Neisseria weaveri</name>
    <dbReference type="NCBI Taxonomy" id="28091"/>
    <lineage>
        <taxon>Bacteria</taxon>
        <taxon>Pseudomonadati</taxon>
        <taxon>Pseudomonadota</taxon>
        <taxon>Betaproteobacteria</taxon>
        <taxon>Neisseriales</taxon>
        <taxon>Neisseriaceae</taxon>
        <taxon>Neisseria</taxon>
    </lineage>
</organism>
<proteinExistence type="inferred from homology"/>
<keyword evidence="5" id="KW-0645">Protease</keyword>
<dbReference type="PANTHER" id="PTHR11851:SF49">
    <property type="entry name" value="MITOCHONDRIAL-PROCESSING PEPTIDASE SUBUNIT ALPHA"/>
    <property type="match status" value="1"/>
</dbReference>
<comment type="similarity">
    <text evidence="1">Belongs to the peptidase M16 family.</text>
</comment>
<evidence type="ECO:0000313" key="6">
    <source>
        <dbReference type="Proteomes" id="UP000272771"/>
    </source>
</evidence>
<sequence length="441" mass="48811">MLCRLVLPLLLACAFPVCAETVSRTLPNGLKVVVKEDRRAPVAVSQIWYKVGSVDEQPGKTGLSHALEHMMFKGTAAVPSGEFSRLISAWGGQLNAYTNRNETVYYENIAAANLPKVLELEADRMQNLNFSDAEFLNEMNVIREERRQRTDDSAGGKLWEHVFINTFENPALRAPVIGYMADLDKLKADDLREWYRQWYAPNNAVLVVVGDVDAQETVKKAEALFGRIAAKPLPNRNNLAERQQRQAVVASTDSAVTRQPLSALSFRVPGLNPERLDERMPYALSVLASVLGGHSSSRFDAGLVRGRKVALSAGAVYDMMSRELPLFHIFVMPSEGKTVEEVLALVRAEIADIAANGISQAELQRVRNRITAEKVYAQDSMTEQASVIGRLETHGFRYQDEDEIRRRLLAVSAEEVRAAAALLTADRSSQVTVYPAKAAAK</sequence>
<dbReference type="GO" id="GO:0006508">
    <property type="term" value="P:proteolysis"/>
    <property type="evidence" value="ECO:0007669"/>
    <property type="project" value="UniProtKB-KW"/>
</dbReference>
<keyword evidence="5" id="KW-0378">Hydrolase</keyword>
<dbReference type="InterPro" id="IPR007863">
    <property type="entry name" value="Peptidase_M16_C"/>
</dbReference>
<evidence type="ECO:0000256" key="1">
    <source>
        <dbReference type="ARBA" id="ARBA00007261"/>
    </source>
</evidence>
<dbReference type="OrthoDB" id="9811314at2"/>
<evidence type="ECO:0000259" key="4">
    <source>
        <dbReference type="Pfam" id="PF05193"/>
    </source>
</evidence>
<dbReference type="EMBL" id="LR134533">
    <property type="protein sequence ID" value="VEJ51333.1"/>
    <property type="molecule type" value="Genomic_DNA"/>
</dbReference>
<dbReference type="Gene3D" id="3.30.830.10">
    <property type="entry name" value="Metalloenzyme, LuxS/M16 peptidase-like"/>
    <property type="match status" value="2"/>
</dbReference>
<dbReference type="STRING" id="28091.SAMEA3174300_01843"/>
<gene>
    <name evidence="5" type="ORF">NCTC12742_01214</name>
</gene>
<dbReference type="InterPro" id="IPR050361">
    <property type="entry name" value="MPP/UQCRC_Complex"/>
</dbReference>
<reference evidence="5 6" key="1">
    <citation type="submission" date="2018-12" db="EMBL/GenBank/DDBJ databases">
        <authorList>
            <consortium name="Pathogen Informatics"/>
        </authorList>
    </citation>
    <scope>NUCLEOTIDE SEQUENCE [LARGE SCALE GENOMIC DNA]</scope>
    <source>
        <strain evidence="5 6">NCTC12742</strain>
    </source>
</reference>
<dbReference type="InterPro" id="IPR011249">
    <property type="entry name" value="Metalloenz_LuxS/M16"/>
</dbReference>
<feature type="domain" description="Peptidase M16 N-terminal" evidence="3">
    <location>
        <begin position="31"/>
        <end position="173"/>
    </location>
</feature>
<dbReference type="SUPFAM" id="SSF63411">
    <property type="entry name" value="LuxS/MPP-like metallohydrolase"/>
    <property type="match status" value="2"/>
</dbReference>
<dbReference type="AlphaFoldDB" id="A0A3S4YRX6"/>
<evidence type="ECO:0000259" key="3">
    <source>
        <dbReference type="Pfam" id="PF00675"/>
    </source>
</evidence>
<feature type="domain" description="Peptidase M16 C-terminal" evidence="4">
    <location>
        <begin position="186"/>
        <end position="369"/>
    </location>
</feature>
<keyword evidence="2" id="KW-0732">Signal</keyword>
<name>A0A3S4YRX6_9NEIS</name>
<feature type="signal peptide" evidence="2">
    <location>
        <begin position="1"/>
        <end position="19"/>
    </location>
</feature>
<dbReference type="Proteomes" id="UP000272771">
    <property type="component" value="Chromosome"/>
</dbReference>
<evidence type="ECO:0000313" key="5">
    <source>
        <dbReference type="EMBL" id="VEJ51333.1"/>
    </source>
</evidence>
<dbReference type="RefSeq" id="WP_004285175.1">
    <property type="nucleotide sequence ID" value="NZ_CAUJRG010000009.1"/>
</dbReference>
<keyword evidence="6" id="KW-1185">Reference proteome</keyword>
<dbReference type="PANTHER" id="PTHR11851">
    <property type="entry name" value="METALLOPROTEASE"/>
    <property type="match status" value="1"/>
</dbReference>
<evidence type="ECO:0000256" key="2">
    <source>
        <dbReference type="SAM" id="SignalP"/>
    </source>
</evidence>